<comment type="cofactor">
    <cofactor evidence="1">
        <name>Zn(2+)</name>
        <dbReference type="ChEBI" id="CHEBI:29105"/>
    </cofactor>
</comment>
<evidence type="ECO:0000256" key="2">
    <source>
        <dbReference type="ARBA" id="ARBA00008072"/>
    </source>
</evidence>
<dbReference type="OrthoDB" id="1879366at2759"/>
<evidence type="ECO:0000256" key="5">
    <source>
        <dbReference type="ARBA" id="ARBA00023002"/>
    </source>
</evidence>
<dbReference type="PANTHER" id="PTHR42940">
    <property type="entry name" value="ALCOHOL DEHYDROGENASE 1-RELATED"/>
    <property type="match status" value="1"/>
</dbReference>
<dbReference type="Proteomes" id="UP000756132">
    <property type="component" value="Chromosome 12"/>
</dbReference>
<dbReference type="InterPro" id="IPR013154">
    <property type="entry name" value="ADH-like_N"/>
</dbReference>
<dbReference type="SUPFAM" id="SSF50129">
    <property type="entry name" value="GroES-like"/>
    <property type="match status" value="1"/>
</dbReference>
<evidence type="ECO:0000256" key="3">
    <source>
        <dbReference type="ARBA" id="ARBA00022723"/>
    </source>
</evidence>
<reference evidence="7" key="2">
    <citation type="journal article" date="2022" name="Microb. Genom.">
        <title>A chromosome-scale genome assembly of the tomato pathogen Cladosporium fulvum reveals a compartmentalized genome architecture and the presence of a dispensable chromosome.</title>
        <authorList>
            <person name="Zaccaron A.Z."/>
            <person name="Chen L.H."/>
            <person name="Samaras A."/>
            <person name="Stergiopoulos I."/>
        </authorList>
    </citation>
    <scope>NUCLEOTIDE SEQUENCE</scope>
    <source>
        <strain evidence="7">Race5_Kim</strain>
    </source>
</reference>
<dbReference type="RefSeq" id="XP_047768803.1">
    <property type="nucleotide sequence ID" value="XM_047912720.1"/>
</dbReference>
<proteinExistence type="inferred from homology"/>
<dbReference type="SUPFAM" id="SSF51735">
    <property type="entry name" value="NAD(P)-binding Rossmann-fold domains"/>
    <property type="match status" value="1"/>
</dbReference>
<dbReference type="GO" id="GO:0046872">
    <property type="term" value="F:metal ion binding"/>
    <property type="evidence" value="ECO:0007669"/>
    <property type="project" value="UniProtKB-KW"/>
</dbReference>
<dbReference type="SMART" id="SM00829">
    <property type="entry name" value="PKS_ER"/>
    <property type="match status" value="1"/>
</dbReference>
<dbReference type="Pfam" id="PF00107">
    <property type="entry name" value="ADH_zinc_N"/>
    <property type="match status" value="1"/>
</dbReference>
<feature type="domain" description="Enoyl reductase (ER)" evidence="6">
    <location>
        <begin position="16"/>
        <end position="304"/>
    </location>
</feature>
<dbReference type="GeneID" id="71993450"/>
<accession>A0A9Q8PL64</accession>
<dbReference type="PANTHER" id="PTHR42940:SF8">
    <property type="entry name" value="VACUOLAR PROTEIN SORTING-ASSOCIATED PROTEIN 11"/>
    <property type="match status" value="1"/>
</dbReference>
<dbReference type="InterPro" id="IPR011032">
    <property type="entry name" value="GroES-like_sf"/>
</dbReference>
<keyword evidence="4" id="KW-0862">Zinc</keyword>
<keyword evidence="5" id="KW-0560">Oxidoreductase</keyword>
<evidence type="ECO:0000313" key="7">
    <source>
        <dbReference type="EMBL" id="UJO24437.1"/>
    </source>
</evidence>
<gene>
    <name evidence="7" type="ORF">CLAFUR5_13572</name>
</gene>
<dbReference type="Gene3D" id="3.90.180.10">
    <property type="entry name" value="Medium-chain alcohol dehydrogenases, catalytic domain"/>
    <property type="match status" value="1"/>
</dbReference>
<dbReference type="InterPro" id="IPR013149">
    <property type="entry name" value="ADH-like_C"/>
</dbReference>
<dbReference type="InterPro" id="IPR020843">
    <property type="entry name" value="ER"/>
</dbReference>
<evidence type="ECO:0000259" key="6">
    <source>
        <dbReference type="SMART" id="SM00829"/>
    </source>
</evidence>
<organism evidence="7 8">
    <name type="scientific">Passalora fulva</name>
    <name type="common">Tomato leaf mold</name>
    <name type="synonym">Cladosporium fulvum</name>
    <dbReference type="NCBI Taxonomy" id="5499"/>
    <lineage>
        <taxon>Eukaryota</taxon>
        <taxon>Fungi</taxon>
        <taxon>Dikarya</taxon>
        <taxon>Ascomycota</taxon>
        <taxon>Pezizomycotina</taxon>
        <taxon>Dothideomycetes</taxon>
        <taxon>Dothideomycetidae</taxon>
        <taxon>Mycosphaerellales</taxon>
        <taxon>Mycosphaerellaceae</taxon>
        <taxon>Fulvia</taxon>
    </lineage>
</organism>
<dbReference type="GO" id="GO:0016491">
    <property type="term" value="F:oxidoreductase activity"/>
    <property type="evidence" value="ECO:0007669"/>
    <property type="project" value="UniProtKB-KW"/>
</dbReference>
<evidence type="ECO:0000256" key="1">
    <source>
        <dbReference type="ARBA" id="ARBA00001947"/>
    </source>
</evidence>
<protein>
    <submittedName>
        <fullName evidence="7">Alcohol dehydrogenase</fullName>
    </submittedName>
</protein>
<keyword evidence="3" id="KW-0479">Metal-binding</keyword>
<comment type="similarity">
    <text evidence="2">Belongs to the zinc-containing alcohol dehydrogenase family.</text>
</comment>
<sequence>MSKRSQLMNAWRVMIGDDNPLQLKRIPIPQPAADGVLVKILAMGVCHTDCFIRDTKEPRPGDPAEFTLGHEGADEIVELGRHVSLEAFALGDKVAIHIIPGCKDCPTCKIGLNRICQSQRRGGYGLGRDGMFQEYAHVRADACVQVPEGVAIEQAAISSDALLTAYHAVKNVAEVKPGQTIAVIGLGGLGLNGLQIAQHLGASRILVVDKRQESVGLATSLGTPSEDAFQMVKEQGILVDIVIDFVGHEQTVLTAQRIVRAAGLIVLLLANGSVRPEIETGSIKDLPQVLKDLDEGKYQGRKALLPDWVDAAVRDPL</sequence>
<keyword evidence="8" id="KW-1185">Reference proteome</keyword>
<dbReference type="KEGG" id="ffu:CLAFUR5_13572"/>
<evidence type="ECO:0000313" key="8">
    <source>
        <dbReference type="Proteomes" id="UP000756132"/>
    </source>
</evidence>
<dbReference type="EMBL" id="CP090174">
    <property type="protein sequence ID" value="UJO24437.1"/>
    <property type="molecule type" value="Genomic_DNA"/>
</dbReference>
<dbReference type="AlphaFoldDB" id="A0A9Q8PL64"/>
<evidence type="ECO:0000256" key="4">
    <source>
        <dbReference type="ARBA" id="ARBA00022833"/>
    </source>
</evidence>
<dbReference type="InterPro" id="IPR036291">
    <property type="entry name" value="NAD(P)-bd_dom_sf"/>
</dbReference>
<dbReference type="Pfam" id="PF08240">
    <property type="entry name" value="ADH_N"/>
    <property type="match status" value="1"/>
</dbReference>
<name>A0A9Q8PL64_PASFU</name>
<reference evidence="7" key="1">
    <citation type="submission" date="2021-12" db="EMBL/GenBank/DDBJ databases">
        <authorList>
            <person name="Zaccaron A."/>
            <person name="Stergiopoulos I."/>
        </authorList>
    </citation>
    <scope>NUCLEOTIDE SEQUENCE</scope>
    <source>
        <strain evidence="7">Race5_Kim</strain>
    </source>
</reference>